<dbReference type="EnsemblPlants" id="KQL04374">
    <property type="protein sequence ID" value="KQL04374"/>
    <property type="gene ID" value="SETIT_005266mg"/>
</dbReference>
<dbReference type="EMBL" id="AGNK02002858">
    <property type="status" value="NOT_ANNOTATED_CDS"/>
    <property type="molecule type" value="Genomic_DNA"/>
</dbReference>
<proteinExistence type="predicted"/>
<dbReference type="HOGENOM" id="CLU_3300323_0_0_1"/>
<evidence type="ECO:0000313" key="2">
    <source>
        <dbReference type="Proteomes" id="UP000004995"/>
    </source>
</evidence>
<name>K3XTK9_SETIT</name>
<dbReference type="AlphaFoldDB" id="K3XTK9"/>
<evidence type="ECO:0000313" key="1">
    <source>
        <dbReference type="EnsemblPlants" id="KQL04374"/>
    </source>
</evidence>
<reference evidence="2" key="1">
    <citation type="journal article" date="2012" name="Nat. Biotechnol.">
        <title>Reference genome sequence of the model plant Setaria.</title>
        <authorList>
            <person name="Bennetzen J.L."/>
            <person name="Schmutz J."/>
            <person name="Wang H."/>
            <person name="Percifield R."/>
            <person name="Hawkins J."/>
            <person name="Pontaroli A.C."/>
            <person name="Estep M."/>
            <person name="Feng L."/>
            <person name="Vaughn J.N."/>
            <person name="Grimwood J."/>
            <person name="Jenkins J."/>
            <person name="Barry K."/>
            <person name="Lindquist E."/>
            <person name="Hellsten U."/>
            <person name="Deshpande S."/>
            <person name="Wang X."/>
            <person name="Wu X."/>
            <person name="Mitros T."/>
            <person name="Triplett J."/>
            <person name="Yang X."/>
            <person name="Ye C.Y."/>
            <person name="Mauro-Herrera M."/>
            <person name="Wang L."/>
            <person name="Li P."/>
            <person name="Sharma M."/>
            <person name="Sharma R."/>
            <person name="Ronald P.C."/>
            <person name="Panaud O."/>
            <person name="Kellogg E.A."/>
            <person name="Brutnell T.P."/>
            <person name="Doust A.N."/>
            <person name="Tuskan G.A."/>
            <person name="Rokhsar D."/>
            <person name="Devos K.M."/>
        </authorList>
    </citation>
    <scope>NUCLEOTIDE SEQUENCE [LARGE SCALE GENOMIC DNA]</scope>
    <source>
        <strain evidence="2">cv. Yugu1</strain>
    </source>
</reference>
<dbReference type="Gramene" id="KQL04374">
    <property type="protein sequence ID" value="KQL04374"/>
    <property type="gene ID" value="SETIT_005266mg"/>
</dbReference>
<protein>
    <submittedName>
        <fullName evidence="1">Uncharacterized protein</fullName>
    </submittedName>
</protein>
<accession>K3XTK9</accession>
<keyword evidence="2" id="KW-1185">Reference proteome</keyword>
<organism evidence="1 2">
    <name type="scientific">Setaria italica</name>
    <name type="common">Foxtail millet</name>
    <name type="synonym">Panicum italicum</name>
    <dbReference type="NCBI Taxonomy" id="4555"/>
    <lineage>
        <taxon>Eukaryota</taxon>
        <taxon>Viridiplantae</taxon>
        <taxon>Streptophyta</taxon>
        <taxon>Embryophyta</taxon>
        <taxon>Tracheophyta</taxon>
        <taxon>Spermatophyta</taxon>
        <taxon>Magnoliopsida</taxon>
        <taxon>Liliopsida</taxon>
        <taxon>Poales</taxon>
        <taxon>Poaceae</taxon>
        <taxon>PACMAD clade</taxon>
        <taxon>Panicoideae</taxon>
        <taxon>Panicodae</taxon>
        <taxon>Paniceae</taxon>
        <taxon>Cenchrinae</taxon>
        <taxon>Setaria</taxon>
    </lineage>
</organism>
<sequence>MEYKTTVKNSFPFHEWGKKDLYITLRRIYDRRTSEHKITK</sequence>
<dbReference type="InParanoid" id="K3XTK9"/>
<dbReference type="Proteomes" id="UP000004995">
    <property type="component" value="Unassembled WGS sequence"/>
</dbReference>
<reference evidence="1" key="2">
    <citation type="submission" date="2018-08" db="UniProtKB">
        <authorList>
            <consortium name="EnsemblPlants"/>
        </authorList>
    </citation>
    <scope>IDENTIFICATION</scope>
    <source>
        <strain evidence="1">Yugu1</strain>
    </source>
</reference>